<evidence type="ECO:0000313" key="2">
    <source>
        <dbReference type="EMBL" id="MPD02235.1"/>
    </source>
</evidence>
<keyword evidence="3" id="KW-1185">Reference proteome</keyword>
<proteinExistence type="predicted"/>
<dbReference type="AlphaFoldDB" id="A0A5B7KCC0"/>
<reference evidence="2 3" key="1">
    <citation type="submission" date="2019-05" db="EMBL/GenBank/DDBJ databases">
        <title>Another draft genome of Portunus trituberculatus and its Hox gene families provides insights of decapod evolution.</title>
        <authorList>
            <person name="Jeong J.-H."/>
            <person name="Song I."/>
            <person name="Kim S."/>
            <person name="Choi T."/>
            <person name="Kim D."/>
            <person name="Ryu S."/>
            <person name="Kim W."/>
        </authorList>
    </citation>
    <scope>NUCLEOTIDE SEQUENCE [LARGE SCALE GENOMIC DNA]</scope>
    <source>
        <tissue evidence="2">Muscle</tissue>
    </source>
</reference>
<sequence>MILRWPVQVIHQTRPLTTRPLTARCARRYARAALSPYHHLSRFYTHKNAPVAPCEVSSPPPPPHGQQRSQLYKNTHILKAI</sequence>
<evidence type="ECO:0000256" key="1">
    <source>
        <dbReference type="SAM" id="MobiDB-lite"/>
    </source>
</evidence>
<gene>
    <name evidence="2" type="ORF">E2C01_097805</name>
</gene>
<dbReference type="EMBL" id="VSRR010130517">
    <property type="protein sequence ID" value="MPD02235.1"/>
    <property type="molecule type" value="Genomic_DNA"/>
</dbReference>
<protein>
    <submittedName>
        <fullName evidence="2">Uncharacterized protein</fullName>
    </submittedName>
</protein>
<evidence type="ECO:0000313" key="3">
    <source>
        <dbReference type="Proteomes" id="UP000324222"/>
    </source>
</evidence>
<name>A0A5B7KCC0_PORTR</name>
<dbReference type="Proteomes" id="UP000324222">
    <property type="component" value="Unassembled WGS sequence"/>
</dbReference>
<feature type="region of interest" description="Disordered" evidence="1">
    <location>
        <begin position="54"/>
        <end position="73"/>
    </location>
</feature>
<comment type="caution">
    <text evidence="2">The sequence shown here is derived from an EMBL/GenBank/DDBJ whole genome shotgun (WGS) entry which is preliminary data.</text>
</comment>
<organism evidence="2 3">
    <name type="scientific">Portunus trituberculatus</name>
    <name type="common">Swimming crab</name>
    <name type="synonym">Neptunus trituberculatus</name>
    <dbReference type="NCBI Taxonomy" id="210409"/>
    <lineage>
        <taxon>Eukaryota</taxon>
        <taxon>Metazoa</taxon>
        <taxon>Ecdysozoa</taxon>
        <taxon>Arthropoda</taxon>
        <taxon>Crustacea</taxon>
        <taxon>Multicrustacea</taxon>
        <taxon>Malacostraca</taxon>
        <taxon>Eumalacostraca</taxon>
        <taxon>Eucarida</taxon>
        <taxon>Decapoda</taxon>
        <taxon>Pleocyemata</taxon>
        <taxon>Brachyura</taxon>
        <taxon>Eubrachyura</taxon>
        <taxon>Portunoidea</taxon>
        <taxon>Portunidae</taxon>
        <taxon>Portuninae</taxon>
        <taxon>Portunus</taxon>
    </lineage>
</organism>
<accession>A0A5B7KCC0</accession>